<dbReference type="AlphaFoldDB" id="A0AAV5N505"/>
<name>A0AAV5N505_9GAMM</name>
<evidence type="ECO:0000313" key="3">
    <source>
        <dbReference type="EMBL" id="GKX57210.1"/>
    </source>
</evidence>
<dbReference type="Pfam" id="PF13801">
    <property type="entry name" value="Metal_resist"/>
    <property type="match status" value="1"/>
</dbReference>
<comment type="subcellular location">
    <subcellularLocation>
        <location evidence="2">Periplasm</location>
    </subcellularLocation>
</comment>
<comment type="similarity">
    <text evidence="1 2">Belongs to the ZraP family.</text>
</comment>
<comment type="caution">
    <text evidence="3">The sequence shown here is derived from an EMBL/GenBank/DDBJ whole genome shotgun (WGS) entry which is preliminary data.</text>
</comment>
<reference evidence="3" key="1">
    <citation type="submission" date="2022-06" db="EMBL/GenBank/DDBJ databases">
        <title>Draft genome sequences of Leminorella grimontii str. JCM5902.</title>
        <authorList>
            <person name="Wakabayashi Y."/>
            <person name="Kojima K."/>
        </authorList>
    </citation>
    <scope>NUCLEOTIDE SEQUENCE</scope>
    <source>
        <strain evidence="3">JCM 5902</strain>
    </source>
</reference>
<keyword evidence="2" id="KW-0574">Periplasm</keyword>
<sequence length="173" mass="18494">MIMTFKKTVIAAVLSLTALASVSAIAQNGGPINAAPAASGQQMGYGGYHRGYMANLTQEQQAKVQKAHDDLRTKTADLRQKLVSKNYEYRALLTSNPVDDQKVQAVSKEIMQLRDDIYQQRVALDTQLAKDGIPMMGNHMGGGHKGMRGGHMGGGHMGMGGGQMGMGDMPCGR</sequence>
<evidence type="ECO:0000256" key="2">
    <source>
        <dbReference type="RuleBase" id="RU366051"/>
    </source>
</evidence>
<dbReference type="Gene3D" id="1.20.120.1490">
    <property type="match status" value="1"/>
</dbReference>
<organism evidence="3 4">
    <name type="scientific">Leminorella grimontii</name>
    <dbReference type="NCBI Taxonomy" id="82981"/>
    <lineage>
        <taxon>Bacteria</taxon>
        <taxon>Pseudomonadati</taxon>
        <taxon>Pseudomonadota</taxon>
        <taxon>Gammaproteobacteria</taxon>
        <taxon>Enterobacterales</taxon>
        <taxon>Budviciaceae</taxon>
        <taxon>Leminorella</taxon>
    </lineage>
</organism>
<keyword evidence="4" id="KW-1185">Reference proteome</keyword>
<feature type="signal peptide" evidence="2">
    <location>
        <begin position="1"/>
        <end position="26"/>
    </location>
</feature>
<evidence type="ECO:0000256" key="1">
    <source>
        <dbReference type="ARBA" id="ARBA00044945"/>
    </source>
</evidence>
<gene>
    <name evidence="3" type="ORF">SOASR030_33220</name>
</gene>
<feature type="chain" id="PRO_5043101849" description="Zinc resistance-associated protein" evidence="2">
    <location>
        <begin position="27"/>
        <end position="173"/>
    </location>
</feature>
<dbReference type="GO" id="GO:0042597">
    <property type="term" value="C:periplasmic space"/>
    <property type="evidence" value="ECO:0007669"/>
    <property type="project" value="UniProtKB-SubCell"/>
</dbReference>
<keyword evidence="2" id="KW-0732">Signal</keyword>
<evidence type="ECO:0000313" key="4">
    <source>
        <dbReference type="Proteomes" id="UP001058124"/>
    </source>
</evidence>
<comment type="function">
    <text evidence="2">Part of the Zra signaling pathway, an envelope stress response (ESR) system composed of the periplasmic accessory protein ZraP, the histidine kinase ZraS and the transcriptional regulator ZraR. The ZraPSR system contributes to antibiotic resistance and is important for membrane integrity in the presence of membrane-targeting biocides. ZraP acts as a modulator which has both a regulatory and a chaperone function. The zinc-bound form of ZraP modulates the response of the ZraPSR system by inhibiting the expression of the zra genes, probably by interacting with ZraS.</text>
</comment>
<protein>
    <recommendedName>
        <fullName evidence="2">Zinc resistance-associated protein</fullName>
    </recommendedName>
</protein>
<accession>A0AAV5N505</accession>
<dbReference type="Proteomes" id="UP001058124">
    <property type="component" value="Unassembled WGS sequence"/>
</dbReference>
<keyword evidence="2" id="KW-0862">Zinc</keyword>
<proteinExistence type="inferred from homology"/>
<dbReference type="InterPro" id="IPR025961">
    <property type="entry name" value="Metal_resist"/>
</dbReference>
<dbReference type="EMBL" id="BRLH01000012">
    <property type="protein sequence ID" value="GKX57210.1"/>
    <property type="molecule type" value="Genomic_DNA"/>
</dbReference>